<dbReference type="Proteomes" id="UP000192738">
    <property type="component" value="Unassembled WGS sequence"/>
</dbReference>
<dbReference type="RefSeq" id="WP_084575332.1">
    <property type="nucleotide sequence ID" value="NZ_CP155572.1"/>
</dbReference>
<reference evidence="1 2" key="1">
    <citation type="submission" date="2017-04" db="EMBL/GenBank/DDBJ databases">
        <authorList>
            <person name="Afonso C.L."/>
            <person name="Miller P.J."/>
            <person name="Scott M.A."/>
            <person name="Spackman E."/>
            <person name="Goraichik I."/>
            <person name="Dimitrov K.M."/>
            <person name="Suarez D.L."/>
            <person name="Swayne D.E."/>
        </authorList>
    </citation>
    <scope>NUCLEOTIDE SEQUENCE [LARGE SCALE GENOMIC DNA]</scope>
    <source>
        <strain evidence="1 2">DSM 5090</strain>
    </source>
</reference>
<dbReference type="EMBL" id="FWXI01000006">
    <property type="protein sequence ID" value="SMC64173.1"/>
    <property type="molecule type" value="Genomic_DNA"/>
</dbReference>
<evidence type="ECO:0000313" key="1">
    <source>
        <dbReference type="EMBL" id="SMC64173.1"/>
    </source>
</evidence>
<dbReference type="AlphaFoldDB" id="A0A1W2ATY5"/>
<name>A0A1W2ATY5_9FIRM</name>
<sequence>METAFDPKKHAQLMAENEEYRKGYQHAANCISRVASVTPEDLRKMAFIFLDFAQLNAAGMAYCYWELGNTQAAA</sequence>
<protein>
    <submittedName>
        <fullName evidence="1">Uncharacterized protein</fullName>
    </submittedName>
</protein>
<dbReference type="OrthoDB" id="9914051at2"/>
<keyword evidence="2" id="KW-1185">Reference proteome</keyword>
<gene>
    <name evidence="1" type="ORF">SAMN04488500_106116</name>
</gene>
<proteinExistence type="predicted"/>
<evidence type="ECO:0000313" key="2">
    <source>
        <dbReference type="Proteomes" id="UP000192738"/>
    </source>
</evidence>
<accession>A0A1W2ATY5</accession>
<organism evidence="1 2">
    <name type="scientific">Sporomusa malonica</name>
    <dbReference type="NCBI Taxonomy" id="112901"/>
    <lineage>
        <taxon>Bacteria</taxon>
        <taxon>Bacillati</taxon>
        <taxon>Bacillota</taxon>
        <taxon>Negativicutes</taxon>
        <taxon>Selenomonadales</taxon>
        <taxon>Sporomusaceae</taxon>
        <taxon>Sporomusa</taxon>
    </lineage>
</organism>
<dbReference type="STRING" id="112901.SAMN04488500_106116"/>